<dbReference type="EC" id="2.7.13.3" evidence="3"/>
<reference evidence="14 15" key="1">
    <citation type="submission" date="2023-12" db="EMBL/GenBank/DDBJ databases">
        <title>Amycolatopsis sp. V23-08.</title>
        <authorList>
            <person name="Somphong A."/>
        </authorList>
    </citation>
    <scope>NUCLEOTIDE SEQUENCE [LARGE SCALE GENOMIC DNA]</scope>
    <source>
        <strain evidence="14 15">V23-08</strain>
    </source>
</reference>
<dbReference type="InterPro" id="IPR003661">
    <property type="entry name" value="HisK_dim/P_dom"/>
</dbReference>
<accession>A0ABU5RGC7</accession>
<dbReference type="SMART" id="SM00388">
    <property type="entry name" value="HisKA"/>
    <property type="match status" value="1"/>
</dbReference>
<dbReference type="GO" id="GO:0016301">
    <property type="term" value="F:kinase activity"/>
    <property type="evidence" value="ECO:0007669"/>
    <property type="project" value="UniProtKB-KW"/>
</dbReference>
<dbReference type="InterPro" id="IPR005467">
    <property type="entry name" value="His_kinase_dom"/>
</dbReference>
<keyword evidence="6 11" id="KW-0812">Transmembrane</keyword>
<evidence type="ECO:0000256" key="4">
    <source>
        <dbReference type="ARBA" id="ARBA00022553"/>
    </source>
</evidence>
<keyword evidence="4" id="KW-0597">Phosphoprotein</keyword>
<evidence type="ECO:0000259" key="12">
    <source>
        <dbReference type="PROSITE" id="PS50109"/>
    </source>
</evidence>
<dbReference type="Proteomes" id="UP001304298">
    <property type="component" value="Unassembled WGS sequence"/>
</dbReference>
<evidence type="ECO:0000256" key="8">
    <source>
        <dbReference type="ARBA" id="ARBA00022989"/>
    </source>
</evidence>
<evidence type="ECO:0000256" key="11">
    <source>
        <dbReference type="SAM" id="Phobius"/>
    </source>
</evidence>
<feature type="domain" description="Histidine kinase" evidence="12">
    <location>
        <begin position="254"/>
        <end position="465"/>
    </location>
</feature>
<dbReference type="Pfam" id="PF00672">
    <property type="entry name" value="HAMP"/>
    <property type="match status" value="1"/>
</dbReference>
<dbReference type="PROSITE" id="PS50109">
    <property type="entry name" value="HIS_KIN"/>
    <property type="match status" value="1"/>
</dbReference>
<comment type="subcellular location">
    <subcellularLocation>
        <location evidence="2">Cell membrane</location>
    </subcellularLocation>
</comment>
<dbReference type="Pfam" id="PF02518">
    <property type="entry name" value="HATPase_c"/>
    <property type="match status" value="1"/>
</dbReference>
<keyword evidence="15" id="KW-1185">Reference proteome</keyword>
<sequence>MRVRLQGIVLTLVALLVFGLGIPLATTIASGAQQDLFLDRLTDTARFASLAQRPLLDNKPQLLDPDLRRYTEVYGVQVVVFDQDGKAVDTVPGPDAARIDVRAARITGPVHDALAGRRSQPGGMLMPWNTEPLVLAEPVLADGEVRGAVVTISDTTAARTDVLWWFLVLTAGGVLAFVLALAVAIPVVRWILRPVKRLDDATGALVASVVGGRAAEPVGDGGGPPELRQLGRSFDRMAESVSGALEAQRVFVADASHQLRNPLTALKIRLGNLEGHVVDEPAAADLEAARIDAGRLHQILDGLLSMARAEASGGELDPLDLAEAVAERVADWSVVGEARDVRLVVDVSGDDVRVRMPPRGAETILDALLDNALKFTAGGTEIRIVVARAGGEVTLSVRDHGPGLRLDELDRALDRFWRSSAHQNVPGSGLGLAIVSEIVAHSYGKLALDLPDGGGLRITMTFPAA</sequence>
<evidence type="ECO:0000256" key="9">
    <source>
        <dbReference type="ARBA" id="ARBA00023012"/>
    </source>
</evidence>
<dbReference type="Pfam" id="PF00512">
    <property type="entry name" value="HisKA"/>
    <property type="match status" value="1"/>
</dbReference>
<proteinExistence type="predicted"/>
<dbReference type="InterPro" id="IPR003594">
    <property type="entry name" value="HATPase_dom"/>
</dbReference>
<dbReference type="SMART" id="SM00304">
    <property type="entry name" value="HAMP"/>
    <property type="match status" value="1"/>
</dbReference>
<protein>
    <recommendedName>
        <fullName evidence="3">histidine kinase</fullName>
        <ecNumber evidence="3">2.7.13.3</ecNumber>
    </recommendedName>
</protein>
<dbReference type="InterPro" id="IPR036890">
    <property type="entry name" value="HATPase_C_sf"/>
</dbReference>
<comment type="caution">
    <text evidence="14">The sequence shown here is derived from an EMBL/GenBank/DDBJ whole genome shotgun (WGS) entry which is preliminary data.</text>
</comment>
<dbReference type="RefSeq" id="WP_323332833.1">
    <property type="nucleotide sequence ID" value="NZ_JAYFSI010000010.1"/>
</dbReference>
<dbReference type="Gene3D" id="1.10.287.130">
    <property type="match status" value="1"/>
</dbReference>
<keyword evidence="8 11" id="KW-1133">Transmembrane helix</keyword>
<keyword evidence="7 14" id="KW-0418">Kinase</keyword>
<evidence type="ECO:0000256" key="6">
    <source>
        <dbReference type="ARBA" id="ARBA00022692"/>
    </source>
</evidence>
<name>A0ABU5RGC7_9PSEU</name>
<dbReference type="InterPro" id="IPR003660">
    <property type="entry name" value="HAMP_dom"/>
</dbReference>
<evidence type="ECO:0000256" key="7">
    <source>
        <dbReference type="ARBA" id="ARBA00022777"/>
    </source>
</evidence>
<dbReference type="CDD" id="cd00075">
    <property type="entry name" value="HATPase"/>
    <property type="match status" value="1"/>
</dbReference>
<dbReference type="Gene3D" id="6.10.340.10">
    <property type="match status" value="1"/>
</dbReference>
<organism evidence="14 15">
    <name type="scientific">Amycolatopsis heterodermiae</name>
    <dbReference type="NCBI Taxonomy" id="3110235"/>
    <lineage>
        <taxon>Bacteria</taxon>
        <taxon>Bacillati</taxon>
        <taxon>Actinomycetota</taxon>
        <taxon>Actinomycetes</taxon>
        <taxon>Pseudonocardiales</taxon>
        <taxon>Pseudonocardiaceae</taxon>
        <taxon>Amycolatopsis</taxon>
    </lineage>
</organism>
<dbReference type="InterPro" id="IPR050428">
    <property type="entry name" value="TCS_sensor_his_kinase"/>
</dbReference>
<evidence type="ECO:0000313" key="15">
    <source>
        <dbReference type="Proteomes" id="UP001304298"/>
    </source>
</evidence>
<dbReference type="PRINTS" id="PR00344">
    <property type="entry name" value="BCTRLSENSOR"/>
</dbReference>
<dbReference type="InterPro" id="IPR036097">
    <property type="entry name" value="HisK_dim/P_sf"/>
</dbReference>
<feature type="transmembrane region" description="Helical" evidence="11">
    <location>
        <begin position="162"/>
        <end position="188"/>
    </location>
</feature>
<evidence type="ECO:0000313" key="14">
    <source>
        <dbReference type="EMBL" id="MEA5364799.1"/>
    </source>
</evidence>
<evidence type="ECO:0000256" key="2">
    <source>
        <dbReference type="ARBA" id="ARBA00004236"/>
    </source>
</evidence>
<dbReference type="PROSITE" id="PS50885">
    <property type="entry name" value="HAMP"/>
    <property type="match status" value="1"/>
</dbReference>
<dbReference type="SUPFAM" id="SSF55874">
    <property type="entry name" value="ATPase domain of HSP90 chaperone/DNA topoisomerase II/histidine kinase"/>
    <property type="match status" value="1"/>
</dbReference>
<evidence type="ECO:0000256" key="10">
    <source>
        <dbReference type="ARBA" id="ARBA00023136"/>
    </source>
</evidence>
<gene>
    <name evidence="14" type="ORF">VA596_35070</name>
</gene>
<evidence type="ECO:0000259" key="13">
    <source>
        <dbReference type="PROSITE" id="PS50885"/>
    </source>
</evidence>
<evidence type="ECO:0000256" key="5">
    <source>
        <dbReference type="ARBA" id="ARBA00022679"/>
    </source>
</evidence>
<dbReference type="CDD" id="cd00082">
    <property type="entry name" value="HisKA"/>
    <property type="match status" value="1"/>
</dbReference>
<evidence type="ECO:0000256" key="3">
    <source>
        <dbReference type="ARBA" id="ARBA00012438"/>
    </source>
</evidence>
<dbReference type="Gene3D" id="3.30.565.10">
    <property type="entry name" value="Histidine kinase-like ATPase, C-terminal domain"/>
    <property type="match status" value="1"/>
</dbReference>
<keyword evidence="10 11" id="KW-0472">Membrane</keyword>
<comment type="catalytic activity">
    <reaction evidence="1">
        <text>ATP + protein L-histidine = ADP + protein N-phospho-L-histidine.</text>
        <dbReference type="EC" id="2.7.13.3"/>
    </reaction>
</comment>
<dbReference type="PANTHER" id="PTHR45436:SF5">
    <property type="entry name" value="SENSOR HISTIDINE KINASE TRCS"/>
    <property type="match status" value="1"/>
</dbReference>
<dbReference type="EMBL" id="JAYFSI010000010">
    <property type="protein sequence ID" value="MEA5364799.1"/>
    <property type="molecule type" value="Genomic_DNA"/>
</dbReference>
<dbReference type="SUPFAM" id="SSF47384">
    <property type="entry name" value="Homodimeric domain of signal transducing histidine kinase"/>
    <property type="match status" value="1"/>
</dbReference>
<keyword evidence="9" id="KW-0902">Two-component regulatory system</keyword>
<keyword evidence="5" id="KW-0808">Transferase</keyword>
<feature type="domain" description="HAMP" evidence="13">
    <location>
        <begin position="189"/>
        <end position="246"/>
    </location>
</feature>
<dbReference type="InterPro" id="IPR004358">
    <property type="entry name" value="Sig_transdc_His_kin-like_C"/>
</dbReference>
<dbReference type="SMART" id="SM00387">
    <property type="entry name" value="HATPase_c"/>
    <property type="match status" value="1"/>
</dbReference>
<dbReference type="PANTHER" id="PTHR45436">
    <property type="entry name" value="SENSOR HISTIDINE KINASE YKOH"/>
    <property type="match status" value="1"/>
</dbReference>
<evidence type="ECO:0000256" key="1">
    <source>
        <dbReference type="ARBA" id="ARBA00000085"/>
    </source>
</evidence>